<dbReference type="EMBL" id="QXIR01000003">
    <property type="protein sequence ID" value="RIW37697.1"/>
    <property type="molecule type" value="Genomic_DNA"/>
</dbReference>
<proteinExistence type="predicted"/>
<protein>
    <submittedName>
        <fullName evidence="4">Prepilin-type N-terminal cleavage/methylation domain-containing protein</fullName>
    </submittedName>
</protein>
<comment type="subcellular location">
    <subcellularLocation>
        <location evidence="1">Cell surface</location>
    </subcellularLocation>
</comment>
<evidence type="ECO:0000313" key="5">
    <source>
        <dbReference type="Proteomes" id="UP000265801"/>
    </source>
</evidence>
<name>A0A3A1R5N8_9BACI</name>
<dbReference type="OrthoDB" id="2965620at2"/>
<reference evidence="4 5" key="1">
    <citation type="submission" date="2018-09" db="EMBL/GenBank/DDBJ databases">
        <title>Bacillus saliacetes sp. nov., isolated from Thai shrimp paste (Ka-pi).</title>
        <authorList>
            <person name="Daroonpunt R."/>
            <person name="Tanasupawat S."/>
            <person name="Yiamsombut S."/>
        </authorList>
    </citation>
    <scope>NUCLEOTIDE SEQUENCE [LARGE SCALE GENOMIC DNA]</scope>
    <source>
        <strain evidence="4 5">SKP7-4</strain>
    </source>
</reference>
<sequence length="157" mass="17193">MNCQQRGWIAMKLNQKGLTLVELLAVIVIMGIIGMIAVLAIGQIIEKSKHQAFVANAHTLKDAASLFAKESLLHDTALTEITYKTLYDNNMIEKIRDPFTNKQLDPETNNSFVILNGETIESICFIGETKKLCGGDGSSLIPVLLNDIDESAISSVE</sequence>
<dbReference type="Pfam" id="PF07963">
    <property type="entry name" value="N_methyl"/>
    <property type="match status" value="1"/>
</dbReference>
<keyword evidence="5" id="KW-1185">Reference proteome</keyword>
<keyword evidence="2" id="KW-0178">Competence</keyword>
<comment type="caution">
    <text evidence="4">The sequence shown here is derived from an EMBL/GenBank/DDBJ whole genome shotgun (WGS) entry which is preliminary data.</text>
</comment>
<feature type="transmembrane region" description="Helical" evidence="3">
    <location>
        <begin position="20"/>
        <end position="41"/>
    </location>
</feature>
<dbReference type="SUPFAM" id="SSF54523">
    <property type="entry name" value="Pili subunits"/>
    <property type="match status" value="1"/>
</dbReference>
<accession>A0A3A1R5N8</accession>
<dbReference type="Proteomes" id="UP000265801">
    <property type="component" value="Unassembled WGS sequence"/>
</dbReference>
<keyword evidence="3" id="KW-1133">Transmembrane helix</keyword>
<organism evidence="4 5">
    <name type="scientific">Bacillus salacetis</name>
    <dbReference type="NCBI Taxonomy" id="2315464"/>
    <lineage>
        <taxon>Bacteria</taxon>
        <taxon>Bacillati</taxon>
        <taxon>Bacillota</taxon>
        <taxon>Bacilli</taxon>
        <taxon>Bacillales</taxon>
        <taxon>Bacillaceae</taxon>
        <taxon>Bacillus</taxon>
    </lineage>
</organism>
<dbReference type="PROSITE" id="PS00409">
    <property type="entry name" value="PROKAR_NTER_METHYL"/>
    <property type="match status" value="1"/>
</dbReference>
<dbReference type="NCBIfam" id="TIGR02532">
    <property type="entry name" value="IV_pilin_GFxxxE"/>
    <property type="match status" value="1"/>
</dbReference>
<dbReference type="AlphaFoldDB" id="A0A3A1R5N8"/>
<keyword evidence="3" id="KW-0812">Transmembrane</keyword>
<dbReference type="GO" id="GO:0009986">
    <property type="term" value="C:cell surface"/>
    <property type="evidence" value="ECO:0007669"/>
    <property type="project" value="UniProtKB-SubCell"/>
</dbReference>
<dbReference type="InterPro" id="IPR012902">
    <property type="entry name" value="N_methyl_site"/>
</dbReference>
<dbReference type="Gene3D" id="3.30.700.10">
    <property type="entry name" value="Glycoprotein, Type 4 Pilin"/>
    <property type="match status" value="1"/>
</dbReference>
<evidence type="ECO:0000256" key="2">
    <source>
        <dbReference type="ARBA" id="ARBA00023287"/>
    </source>
</evidence>
<keyword evidence="3" id="KW-0472">Membrane</keyword>
<evidence type="ECO:0000256" key="3">
    <source>
        <dbReference type="SAM" id="Phobius"/>
    </source>
</evidence>
<evidence type="ECO:0000256" key="1">
    <source>
        <dbReference type="ARBA" id="ARBA00004241"/>
    </source>
</evidence>
<dbReference type="GO" id="GO:0030420">
    <property type="term" value="P:establishment of competence for transformation"/>
    <property type="evidence" value="ECO:0007669"/>
    <property type="project" value="UniProtKB-KW"/>
</dbReference>
<dbReference type="InterPro" id="IPR045584">
    <property type="entry name" value="Pilin-like"/>
</dbReference>
<evidence type="ECO:0000313" key="4">
    <source>
        <dbReference type="EMBL" id="RIW37697.1"/>
    </source>
</evidence>
<gene>
    <name evidence="4" type="ORF">D3H55_03770</name>
</gene>